<reference evidence="1 2" key="1">
    <citation type="journal article" date="2014" name="Agronomy (Basel)">
        <title>A Draft Genome Sequence for Ensete ventricosum, the Drought-Tolerant Tree Against Hunger.</title>
        <authorList>
            <person name="Harrison J."/>
            <person name="Moore K.A."/>
            <person name="Paszkiewicz K."/>
            <person name="Jones T."/>
            <person name="Grant M."/>
            <person name="Ambacheew D."/>
            <person name="Muzemil S."/>
            <person name="Studholme D.J."/>
        </authorList>
    </citation>
    <scope>NUCLEOTIDE SEQUENCE [LARGE SCALE GENOMIC DNA]</scope>
</reference>
<proteinExistence type="predicted"/>
<dbReference type="EMBL" id="AMZH03005990">
    <property type="protein sequence ID" value="RRT64963.1"/>
    <property type="molecule type" value="Genomic_DNA"/>
</dbReference>
<protein>
    <submittedName>
        <fullName evidence="1">Uncharacterized protein</fullName>
    </submittedName>
</protein>
<sequence>MKALVISIWGLCTTEEEVQVQVQVVKRGKEATTNPVGISCPKTKGRLERRWTQRSAIVPQRQIFRSRRKGCRCKATDSSAMGLAVPWYRRGRTSVESSIPYSHGRRALVIKGDQGGRVCKGKLQVPRQGRRVEAKELHKTGVDGLLIKIAEIEGLRVDAGVLD</sequence>
<organism evidence="1 2">
    <name type="scientific">Ensete ventricosum</name>
    <name type="common">Abyssinian banana</name>
    <name type="synonym">Musa ensete</name>
    <dbReference type="NCBI Taxonomy" id="4639"/>
    <lineage>
        <taxon>Eukaryota</taxon>
        <taxon>Viridiplantae</taxon>
        <taxon>Streptophyta</taxon>
        <taxon>Embryophyta</taxon>
        <taxon>Tracheophyta</taxon>
        <taxon>Spermatophyta</taxon>
        <taxon>Magnoliopsida</taxon>
        <taxon>Liliopsida</taxon>
        <taxon>Zingiberales</taxon>
        <taxon>Musaceae</taxon>
        <taxon>Ensete</taxon>
    </lineage>
</organism>
<dbReference type="AlphaFoldDB" id="A0A426ZLU7"/>
<accession>A0A426ZLU7</accession>
<evidence type="ECO:0000313" key="2">
    <source>
        <dbReference type="Proteomes" id="UP000287651"/>
    </source>
</evidence>
<dbReference type="Proteomes" id="UP000287651">
    <property type="component" value="Unassembled WGS sequence"/>
</dbReference>
<comment type="caution">
    <text evidence="1">The sequence shown here is derived from an EMBL/GenBank/DDBJ whole genome shotgun (WGS) entry which is preliminary data.</text>
</comment>
<evidence type="ECO:0000313" key="1">
    <source>
        <dbReference type="EMBL" id="RRT64963.1"/>
    </source>
</evidence>
<name>A0A426ZLU7_ENSVE</name>
<gene>
    <name evidence="1" type="ORF">B296_00003888</name>
</gene>